<evidence type="ECO:0000256" key="2">
    <source>
        <dbReference type="ARBA" id="ARBA00022729"/>
    </source>
</evidence>
<dbReference type="PANTHER" id="PTHR36504">
    <property type="entry name" value="LIPOPOLYSACCHARIDE EXPORT SYSTEM PROTEIN LPTA"/>
    <property type="match status" value="1"/>
</dbReference>
<dbReference type="InterPro" id="IPR005653">
    <property type="entry name" value="OstA-like_N"/>
</dbReference>
<name>A0A4R6R731_9BURK</name>
<feature type="domain" description="Organic solvent tolerance-like N-terminal" evidence="5">
    <location>
        <begin position="71"/>
        <end position="185"/>
    </location>
</feature>
<dbReference type="RefSeq" id="WP_243738685.1">
    <property type="nucleotide sequence ID" value="NZ_SNXW01000007.1"/>
</dbReference>
<comment type="function">
    <text evidence="4">Involved in the assembly of lipopolysaccharide (LPS). Required for the translocation of LPS from the inner membrane to the outer membrane.</text>
</comment>
<comment type="subcellular location">
    <subcellularLocation>
        <location evidence="4">Periplasm</location>
    </subcellularLocation>
</comment>
<dbReference type="GO" id="GO:0043165">
    <property type="term" value="P:Gram-negative-bacterium-type cell outer membrane assembly"/>
    <property type="evidence" value="ECO:0007669"/>
    <property type="project" value="UniProtKB-UniRule"/>
</dbReference>
<comment type="caution">
    <text evidence="6">The sequence shown here is derived from an EMBL/GenBank/DDBJ whole genome shotgun (WGS) entry which is preliminary data.</text>
</comment>
<proteinExistence type="inferred from homology"/>
<accession>A0A4R6R731</accession>
<dbReference type="EMBL" id="SNXW01000007">
    <property type="protein sequence ID" value="TDP81773.1"/>
    <property type="molecule type" value="Genomic_DNA"/>
</dbReference>
<organism evidence="6 7">
    <name type="scientific">Aquabacterium commune</name>
    <dbReference type="NCBI Taxonomy" id="70586"/>
    <lineage>
        <taxon>Bacteria</taxon>
        <taxon>Pseudomonadati</taxon>
        <taxon>Pseudomonadota</taxon>
        <taxon>Betaproteobacteria</taxon>
        <taxon>Burkholderiales</taxon>
        <taxon>Aquabacterium</taxon>
    </lineage>
</organism>
<dbReference type="PANTHER" id="PTHR36504:SF1">
    <property type="entry name" value="LIPOPOLYSACCHARIDE EXPORT SYSTEM PROTEIN LPTA"/>
    <property type="match status" value="1"/>
</dbReference>
<dbReference type="GO" id="GO:0009279">
    <property type="term" value="C:cell outer membrane"/>
    <property type="evidence" value="ECO:0007669"/>
    <property type="project" value="TreeGrafter"/>
</dbReference>
<dbReference type="NCBIfam" id="TIGR03002">
    <property type="entry name" value="outer_YhbN_LptA"/>
    <property type="match status" value="1"/>
</dbReference>
<comment type="similarity">
    <text evidence="4">Belongs to the LptA family.</text>
</comment>
<reference evidence="6 7" key="1">
    <citation type="submission" date="2019-03" db="EMBL/GenBank/DDBJ databases">
        <title>Genomic Encyclopedia of Type Strains, Phase IV (KMG-IV): sequencing the most valuable type-strain genomes for metagenomic binning, comparative biology and taxonomic classification.</title>
        <authorList>
            <person name="Goeker M."/>
        </authorList>
    </citation>
    <scope>NUCLEOTIDE SEQUENCE [LARGE SCALE GENOMIC DNA]</scope>
    <source>
        <strain evidence="6 7">DSM 11901</strain>
    </source>
</reference>
<keyword evidence="1 4" id="KW-0813">Transport</keyword>
<keyword evidence="7" id="KW-1185">Reference proteome</keyword>
<evidence type="ECO:0000313" key="7">
    <source>
        <dbReference type="Proteomes" id="UP000294593"/>
    </source>
</evidence>
<evidence type="ECO:0000259" key="5">
    <source>
        <dbReference type="Pfam" id="PF03968"/>
    </source>
</evidence>
<evidence type="ECO:0000256" key="4">
    <source>
        <dbReference type="HAMAP-Rule" id="MF_01914"/>
    </source>
</evidence>
<dbReference type="GO" id="GO:0017089">
    <property type="term" value="F:glycolipid transfer activity"/>
    <property type="evidence" value="ECO:0007669"/>
    <property type="project" value="TreeGrafter"/>
</dbReference>
<evidence type="ECO:0000256" key="3">
    <source>
        <dbReference type="ARBA" id="ARBA00022764"/>
    </source>
</evidence>
<dbReference type="Gene3D" id="2.60.450.10">
    <property type="entry name" value="Lipopolysaccharide (LPS) transport protein A like domain"/>
    <property type="match status" value="1"/>
</dbReference>
<protein>
    <recommendedName>
        <fullName evidence="4">Lipopolysaccharide export system protein LptA</fullName>
    </recommendedName>
</protein>
<sequence length="226" mass="24047">MPKMSLPVPLAVAALRTDVPNPARGPLRTTVPARHASRVTHVMVWLAGAFVVHGVALADKTDRAQPVVFAADAARVDETRRVNILTGNVELTKGTMLIRAERVEVRQNPDGTQTATATGGQGGRSYFKQKREGMDEVIEGEAEKIVYEGRDDTVTFTSRAEMRRLTAGLKTDEVNGQAIRYDNKTSVYQVMGAPSDGGKPAGRVKGVITPRASEPAAAATGAGAGR</sequence>
<comment type="subunit">
    <text evidence="4">Component of the lipopolysaccharide transport and assembly complex.</text>
</comment>
<dbReference type="AlphaFoldDB" id="A0A4R6R731"/>
<gene>
    <name evidence="4" type="primary">lptA</name>
    <name evidence="6" type="ORF">EV672_107211</name>
</gene>
<dbReference type="GO" id="GO:0015920">
    <property type="term" value="P:lipopolysaccharide transport"/>
    <property type="evidence" value="ECO:0007669"/>
    <property type="project" value="UniProtKB-UniRule"/>
</dbReference>
<dbReference type="HAMAP" id="MF_01914">
    <property type="entry name" value="LPS_assembly_LptA"/>
    <property type="match status" value="1"/>
</dbReference>
<dbReference type="InterPro" id="IPR052037">
    <property type="entry name" value="LPS_export_LptA"/>
</dbReference>
<evidence type="ECO:0000256" key="1">
    <source>
        <dbReference type="ARBA" id="ARBA00022448"/>
    </source>
</evidence>
<dbReference type="GO" id="GO:0030288">
    <property type="term" value="C:outer membrane-bounded periplasmic space"/>
    <property type="evidence" value="ECO:0007669"/>
    <property type="project" value="TreeGrafter"/>
</dbReference>
<dbReference type="InterPro" id="IPR014340">
    <property type="entry name" value="LptA"/>
</dbReference>
<dbReference type="GO" id="GO:0001530">
    <property type="term" value="F:lipopolysaccharide binding"/>
    <property type="evidence" value="ECO:0007669"/>
    <property type="project" value="InterPro"/>
</dbReference>
<evidence type="ECO:0000313" key="6">
    <source>
        <dbReference type="EMBL" id="TDP81773.1"/>
    </source>
</evidence>
<keyword evidence="2" id="KW-0732">Signal</keyword>
<dbReference type="Proteomes" id="UP000294593">
    <property type="component" value="Unassembled WGS sequence"/>
</dbReference>
<dbReference type="Pfam" id="PF03968">
    <property type="entry name" value="LptD_N"/>
    <property type="match status" value="1"/>
</dbReference>
<keyword evidence="3 4" id="KW-0574">Periplasm</keyword>